<keyword evidence="2" id="KW-0378">Hydrolase</keyword>
<dbReference type="RefSeq" id="WP_185074445.1">
    <property type="nucleotide sequence ID" value="NZ_JACHMB010000001.1"/>
</dbReference>
<dbReference type="PANTHER" id="PTHR48098">
    <property type="entry name" value="ENTEROCHELIN ESTERASE-RELATED"/>
    <property type="match status" value="1"/>
</dbReference>
<dbReference type="GO" id="GO:0016787">
    <property type="term" value="F:hydrolase activity"/>
    <property type="evidence" value="ECO:0007669"/>
    <property type="project" value="UniProtKB-KW"/>
</dbReference>
<comment type="caution">
    <text evidence="2">The sequence shown here is derived from an EMBL/GenBank/DDBJ whole genome shotgun (WGS) entry which is preliminary data.</text>
</comment>
<proteinExistence type="predicted"/>
<accession>A0A7W9LEQ0</accession>
<dbReference type="AlphaFoldDB" id="A0A7W9LEQ0"/>
<dbReference type="PANTHER" id="PTHR48098:SF1">
    <property type="entry name" value="DIACYLGLYCEROL ACYLTRANSFERASE_MYCOLYLTRANSFERASE AG85A"/>
    <property type="match status" value="1"/>
</dbReference>
<dbReference type="EMBL" id="JACHMB010000001">
    <property type="protein sequence ID" value="MBB5781092.1"/>
    <property type="molecule type" value="Genomic_DNA"/>
</dbReference>
<evidence type="ECO:0000313" key="3">
    <source>
        <dbReference type="Proteomes" id="UP000579153"/>
    </source>
</evidence>
<dbReference type="InterPro" id="IPR050583">
    <property type="entry name" value="Mycobacterial_A85_antigen"/>
</dbReference>
<feature type="chain" id="PRO_5031372347" evidence="1">
    <location>
        <begin position="24"/>
        <end position="416"/>
    </location>
</feature>
<dbReference type="InterPro" id="IPR029058">
    <property type="entry name" value="AB_hydrolase_fold"/>
</dbReference>
<name>A0A7W9LEQ0_9ACTN</name>
<dbReference type="SUPFAM" id="SSF53474">
    <property type="entry name" value="alpha/beta-Hydrolases"/>
    <property type="match status" value="1"/>
</dbReference>
<dbReference type="InterPro" id="IPR000801">
    <property type="entry name" value="Esterase-like"/>
</dbReference>
<keyword evidence="3" id="KW-1185">Reference proteome</keyword>
<feature type="signal peptide" evidence="1">
    <location>
        <begin position="1"/>
        <end position="23"/>
    </location>
</feature>
<evidence type="ECO:0000256" key="1">
    <source>
        <dbReference type="SAM" id="SignalP"/>
    </source>
</evidence>
<sequence>MRRLAAVLLFAAALVAPATTAYAETCSTTLPQPSGHGITCLRVERHLQNDGSELRDVVMTSTAIFQAAGGTPAIDPLAHEISVRVYLPPGYDPARSTRYRSLYLINGGGDNYDEWTTKTDLVSLIRNTPGRPYDGIVVMPTGGMTGWYSDWAGRTDGYFAPKWETYHISQLIPWIDANFNTIANRSGRGLAGLSMGGFGTLKYAAAHPDVFSVIGAFSPGIDLRGKPAQRTISDSMWQAGAAITLLDLGPYRVNKYDGALPVLDQQQQLVYRLDTLFGPHTTSASGDLDWPAANPAVLVTQGKYAPFSGKLGLYAGGCRSLPRDSSGQYILGDGHGPAPAECAYSTTSPANTEALSVNEAILGSYASVFDQTLTGLGVGHRYCYGTGGHDWNSWPAMLVDFLQYAYGTAPPRCPNA</sequence>
<protein>
    <submittedName>
        <fullName evidence="2">S-formylglutathione hydrolase FrmB</fullName>
    </submittedName>
</protein>
<dbReference type="GO" id="GO:0016747">
    <property type="term" value="F:acyltransferase activity, transferring groups other than amino-acyl groups"/>
    <property type="evidence" value="ECO:0007669"/>
    <property type="project" value="TreeGrafter"/>
</dbReference>
<keyword evidence="1" id="KW-0732">Signal</keyword>
<organism evidence="2 3">
    <name type="scientific">Nonomuraea jabiensis</name>
    <dbReference type="NCBI Taxonomy" id="882448"/>
    <lineage>
        <taxon>Bacteria</taxon>
        <taxon>Bacillati</taxon>
        <taxon>Actinomycetota</taxon>
        <taxon>Actinomycetes</taxon>
        <taxon>Streptosporangiales</taxon>
        <taxon>Streptosporangiaceae</taxon>
        <taxon>Nonomuraea</taxon>
    </lineage>
</organism>
<gene>
    <name evidence="2" type="ORF">HD596_007848</name>
</gene>
<evidence type="ECO:0000313" key="2">
    <source>
        <dbReference type="EMBL" id="MBB5781092.1"/>
    </source>
</evidence>
<dbReference type="Proteomes" id="UP000579153">
    <property type="component" value="Unassembled WGS sequence"/>
</dbReference>
<reference evidence="2 3" key="1">
    <citation type="submission" date="2020-08" db="EMBL/GenBank/DDBJ databases">
        <title>Sequencing the genomes of 1000 actinobacteria strains.</title>
        <authorList>
            <person name="Klenk H.-P."/>
        </authorList>
    </citation>
    <scope>NUCLEOTIDE SEQUENCE [LARGE SCALE GENOMIC DNA]</scope>
    <source>
        <strain evidence="2 3">DSM 45507</strain>
    </source>
</reference>
<dbReference type="Pfam" id="PF00756">
    <property type="entry name" value="Esterase"/>
    <property type="match status" value="1"/>
</dbReference>
<dbReference type="Gene3D" id="3.40.50.1820">
    <property type="entry name" value="alpha/beta hydrolase"/>
    <property type="match status" value="1"/>
</dbReference>